<dbReference type="SUPFAM" id="SSF56524">
    <property type="entry name" value="Oxidoreductase molybdopterin-binding domain"/>
    <property type="match status" value="1"/>
</dbReference>
<dbReference type="Gene3D" id="3.90.420.10">
    <property type="entry name" value="Oxidoreductase, molybdopterin-binding domain"/>
    <property type="match status" value="1"/>
</dbReference>
<proteinExistence type="predicted"/>
<dbReference type="AlphaFoldDB" id="A0A6N1ATI2"/>
<protein>
    <submittedName>
        <fullName evidence="1">Oxidoreductase</fullName>
    </submittedName>
</protein>
<organism evidence="1 2">
    <name type="scientific">Azospirillum oryzae</name>
    <dbReference type="NCBI Taxonomy" id="286727"/>
    <lineage>
        <taxon>Bacteria</taxon>
        <taxon>Pseudomonadati</taxon>
        <taxon>Pseudomonadota</taxon>
        <taxon>Alphaproteobacteria</taxon>
        <taxon>Rhodospirillales</taxon>
        <taxon>Azospirillaceae</taxon>
        <taxon>Azospirillum</taxon>
    </lineage>
</organism>
<keyword evidence="2" id="KW-1185">Reference proteome</keyword>
<reference evidence="1 2" key="1">
    <citation type="submission" date="2020-06" db="EMBL/GenBank/DDBJ databases">
        <title>Complete genome of Azosprillum oryzae KACC14407.</title>
        <authorList>
            <person name="Kim M."/>
            <person name="Park Y.-J."/>
            <person name="Shin J.-H."/>
        </authorList>
    </citation>
    <scope>NUCLEOTIDE SEQUENCE [LARGE SCALE GENOMIC DNA]</scope>
    <source>
        <strain evidence="1 2">KACC 14407</strain>
        <plasmid evidence="1 2">unnamed7</plasmid>
    </source>
</reference>
<accession>A0A6N1ATI2</accession>
<dbReference type="KEGG" id="aoz:HUE56_29240"/>
<dbReference type="Proteomes" id="UP000509702">
    <property type="component" value="Plasmid unnamed7"/>
</dbReference>
<name>A0A6N1ATI2_9PROT</name>
<evidence type="ECO:0000313" key="1">
    <source>
        <dbReference type="EMBL" id="QKS54593.1"/>
    </source>
</evidence>
<geneLocation type="plasmid" evidence="1 2">
    <name>unnamed7</name>
</geneLocation>
<dbReference type="InterPro" id="IPR036374">
    <property type="entry name" value="OxRdtase_Mopterin-bd_sf"/>
</dbReference>
<sequence>MIRTVYRSFFVFLSVGCAVVAFDSERLSAPAQAAESSSQDAGAPILVVSGSTAGGQERSYSREEFEAMGLATLTTRTPWNQDPVEFSGVKLSTFLRQIGASGRTLRVTALNDYVTTIPIEDVKYDPILATRRDGKPMSIRDKGPIFIIYPFDDDKSLNSELFFSRCAWQVKSIQVE</sequence>
<keyword evidence="1" id="KW-0614">Plasmid</keyword>
<gene>
    <name evidence="1" type="ORF">HUE56_29240</name>
</gene>
<dbReference type="OrthoDB" id="9798763at2"/>
<dbReference type="EMBL" id="CP054622">
    <property type="protein sequence ID" value="QKS54593.1"/>
    <property type="molecule type" value="Genomic_DNA"/>
</dbReference>
<evidence type="ECO:0000313" key="2">
    <source>
        <dbReference type="Proteomes" id="UP000509702"/>
    </source>
</evidence>
<dbReference type="RefSeq" id="WP_109153166.1">
    <property type="nucleotide sequence ID" value="NZ_BSOV01000001.1"/>
</dbReference>